<dbReference type="EMBL" id="AQGS01000129">
    <property type="protein sequence ID" value="EPS42080.1"/>
    <property type="molecule type" value="Genomic_DNA"/>
</dbReference>
<dbReference type="PANTHER" id="PTHR42085">
    <property type="entry name" value="F-BOX DOMAIN-CONTAINING PROTEIN"/>
    <property type="match status" value="1"/>
</dbReference>
<keyword evidence="2" id="KW-1185">Reference proteome</keyword>
<reference evidence="2" key="2">
    <citation type="submission" date="2013-04" db="EMBL/GenBank/DDBJ databases">
        <title>Genomic mechanisms accounting for the adaptation to parasitism in nematode-trapping fungi.</title>
        <authorList>
            <person name="Ahren D.G."/>
        </authorList>
    </citation>
    <scope>NUCLEOTIDE SEQUENCE [LARGE SCALE GENOMIC DNA]</scope>
    <source>
        <strain evidence="2">CBS 200.50</strain>
    </source>
</reference>
<evidence type="ECO:0000313" key="1">
    <source>
        <dbReference type="EMBL" id="EPS42080.1"/>
    </source>
</evidence>
<name>S8AG82_DACHA</name>
<protein>
    <recommendedName>
        <fullName evidence="3">F-box domain-containing protein</fullName>
    </recommendedName>
</protein>
<dbReference type="eggNOG" id="ENOG502T2CE">
    <property type="taxonomic scope" value="Eukaryota"/>
</dbReference>
<proteinExistence type="predicted"/>
<comment type="caution">
    <text evidence="1">The sequence shown here is derived from an EMBL/GenBank/DDBJ whole genome shotgun (WGS) entry which is preliminary data.</text>
</comment>
<dbReference type="OrthoDB" id="2951834at2759"/>
<evidence type="ECO:0000313" key="2">
    <source>
        <dbReference type="Proteomes" id="UP000015100"/>
    </source>
</evidence>
<dbReference type="InterPro" id="IPR038883">
    <property type="entry name" value="AN11006-like"/>
</dbReference>
<gene>
    <name evidence="1" type="ORF">H072_3981</name>
</gene>
<dbReference type="Proteomes" id="UP000015100">
    <property type="component" value="Unassembled WGS sequence"/>
</dbReference>
<evidence type="ECO:0008006" key="3">
    <source>
        <dbReference type="Google" id="ProtNLM"/>
    </source>
</evidence>
<dbReference type="AlphaFoldDB" id="S8AG82"/>
<dbReference type="HOGENOM" id="CLU_796861_0_0_1"/>
<reference evidence="1 2" key="1">
    <citation type="journal article" date="2013" name="PLoS Genet.">
        <title>Genomic mechanisms accounting for the adaptation to parasitism in nematode-trapping fungi.</title>
        <authorList>
            <person name="Meerupati T."/>
            <person name="Andersson K.M."/>
            <person name="Friman E."/>
            <person name="Kumar D."/>
            <person name="Tunlid A."/>
            <person name="Ahren D."/>
        </authorList>
    </citation>
    <scope>NUCLEOTIDE SEQUENCE [LARGE SCALE GENOMIC DNA]</scope>
    <source>
        <strain evidence="1 2">CBS 200.50</strain>
    </source>
</reference>
<accession>S8AG82</accession>
<dbReference type="PANTHER" id="PTHR42085:SF1">
    <property type="entry name" value="F-BOX DOMAIN-CONTAINING PROTEIN"/>
    <property type="match status" value="1"/>
</dbReference>
<organism evidence="1 2">
    <name type="scientific">Dactylellina haptotyla (strain CBS 200.50)</name>
    <name type="common">Nematode-trapping fungus</name>
    <name type="synonym">Monacrosporium haptotylum</name>
    <dbReference type="NCBI Taxonomy" id="1284197"/>
    <lineage>
        <taxon>Eukaryota</taxon>
        <taxon>Fungi</taxon>
        <taxon>Dikarya</taxon>
        <taxon>Ascomycota</taxon>
        <taxon>Pezizomycotina</taxon>
        <taxon>Orbiliomycetes</taxon>
        <taxon>Orbiliales</taxon>
        <taxon>Orbiliaceae</taxon>
        <taxon>Dactylellina</taxon>
    </lineage>
</organism>
<sequence>MEDQGISRSGLLSLPRELRDEIYRYLLVFDSAWDRVINDGGDLRHDSHLDLWKDPPPTIQYQRHELSILRTCHQVYVEAAPIFYGGNTFPVHIALQLCGRVGMERRAPWVRVRHSTPWEELEFIYDIQSGLPSEASALSSFGKYNASSGLRSEGIPFKPETLIPSTLLERNGNLIRHLRVHCDLGHVFFRREARTFLGSYKKILLHIAARVHYFMPRATKVISLGCSEIPDSDLFKTFDGFSVDFLEKLNAALLELVAPLAKGKSRISTCVDANLIAMGIYKIGELRDGQEEASEAKIDRPEEIPLEEGCHWATVGGRLIVQPDEALL</sequence>